<dbReference type="RefSeq" id="XP_070919733.1">
    <property type="nucleotide sequence ID" value="XM_071063632.1"/>
</dbReference>
<dbReference type="Proteomes" id="UP001628179">
    <property type="component" value="Unassembled WGS sequence"/>
</dbReference>
<dbReference type="Pfam" id="PF24981">
    <property type="entry name" value="Beta-prop_ATRN-LZTR1"/>
    <property type="match status" value="1"/>
</dbReference>
<evidence type="ECO:0000313" key="6">
    <source>
        <dbReference type="Proteomes" id="UP001628179"/>
    </source>
</evidence>
<dbReference type="SMART" id="SM00612">
    <property type="entry name" value="Kelch"/>
    <property type="match status" value="5"/>
</dbReference>
<gene>
    <name evidence="5" type="ORF">MFIFM68171_08212</name>
</gene>
<dbReference type="InterPro" id="IPR056737">
    <property type="entry name" value="Beta-prop_ATRN-MKLN-like"/>
</dbReference>
<dbReference type="InterPro" id="IPR011043">
    <property type="entry name" value="Gal_Oxase/kelch_b-propeller"/>
</dbReference>
<feature type="chain" id="PRO_5045590058" description="Attractin/MKLN-like beta-propeller domain-containing protein" evidence="3">
    <location>
        <begin position="21"/>
        <end position="326"/>
    </location>
</feature>
<dbReference type="PANTHER" id="PTHR45632:SF24">
    <property type="entry name" value="GALACTOSE OXIDASE"/>
    <property type="match status" value="1"/>
</dbReference>
<dbReference type="InterPro" id="IPR006652">
    <property type="entry name" value="Kelch_1"/>
</dbReference>
<dbReference type="SUPFAM" id="SSF50965">
    <property type="entry name" value="Galactose oxidase, central domain"/>
    <property type="match status" value="1"/>
</dbReference>
<protein>
    <recommendedName>
        <fullName evidence="4">Attractin/MKLN-like beta-propeller domain-containing protein</fullName>
    </recommendedName>
</protein>
<sequence length="326" mass="33656">MRSLRNLLAGVLALTPGVRAQTWADLSSIPIGTLQEHITLALSPIQLATVGGLDQAGSTIPALLLYDIPNNTWKQGAPAPTALNHPNAAVHDGKIYLLGGLTGVSGWRATANSWVYDPAANSWTALAAMPAAAARGSAASAVYNGTVFLAGGIPSSGGRTVDTVSAYNIASNSWVDLPELATRLPGARDHASYAQVGTKFYILGGRENGVNAVKDTVFILDMADLAAGWKTSPAKMPTARGGLAAAAIGTKIYTFGGEGNRAPNTRGVFNQTEVYDTIADSWATLPAMKLPRHGMSAAEVGGKIYVPGGGIVQGQGATEVFDVFTP</sequence>
<dbReference type="InterPro" id="IPR015915">
    <property type="entry name" value="Kelch-typ_b-propeller"/>
</dbReference>
<dbReference type="EMBL" id="BAAFSV010000004">
    <property type="protein sequence ID" value="GAB1318002.1"/>
    <property type="molecule type" value="Genomic_DNA"/>
</dbReference>
<dbReference type="Gene3D" id="2.120.10.80">
    <property type="entry name" value="Kelch-type beta propeller"/>
    <property type="match status" value="2"/>
</dbReference>
<comment type="caution">
    <text evidence="5">The sequence shown here is derived from an EMBL/GenBank/DDBJ whole genome shotgun (WGS) entry which is preliminary data.</text>
</comment>
<evidence type="ECO:0000313" key="5">
    <source>
        <dbReference type="EMBL" id="GAB1318002.1"/>
    </source>
</evidence>
<feature type="signal peptide" evidence="3">
    <location>
        <begin position="1"/>
        <end position="20"/>
    </location>
</feature>
<evidence type="ECO:0000256" key="2">
    <source>
        <dbReference type="ARBA" id="ARBA00022737"/>
    </source>
</evidence>
<dbReference type="GeneID" id="98178955"/>
<keyword evidence="3" id="KW-0732">Signal</keyword>
<evidence type="ECO:0000256" key="3">
    <source>
        <dbReference type="SAM" id="SignalP"/>
    </source>
</evidence>
<keyword evidence="1" id="KW-0880">Kelch repeat</keyword>
<accession>A0ABQ0GJQ7</accession>
<reference evidence="5 6" key="1">
    <citation type="submission" date="2024-09" db="EMBL/GenBank/DDBJ databases">
        <title>Itraconazole resistance in Madurella fahalii resulting from another homologue of gene encoding cytochrome P450 14-alpha sterol demethylase (CYP51).</title>
        <authorList>
            <person name="Yoshioka I."/>
            <person name="Fahal A.H."/>
            <person name="Kaneko S."/>
            <person name="Yaguchi T."/>
        </authorList>
    </citation>
    <scope>NUCLEOTIDE SEQUENCE [LARGE SCALE GENOMIC DNA]</scope>
    <source>
        <strain evidence="5 6">IFM 68171</strain>
    </source>
</reference>
<evidence type="ECO:0000256" key="1">
    <source>
        <dbReference type="ARBA" id="ARBA00022441"/>
    </source>
</evidence>
<feature type="domain" description="Attractin/MKLN-like beta-propeller" evidence="4">
    <location>
        <begin position="49"/>
        <end position="309"/>
    </location>
</feature>
<dbReference type="PANTHER" id="PTHR45632">
    <property type="entry name" value="LD33804P"/>
    <property type="match status" value="1"/>
</dbReference>
<proteinExistence type="predicted"/>
<evidence type="ECO:0000259" key="4">
    <source>
        <dbReference type="Pfam" id="PF24981"/>
    </source>
</evidence>
<keyword evidence="2" id="KW-0677">Repeat</keyword>
<keyword evidence="6" id="KW-1185">Reference proteome</keyword>
<name>A0ABQ0GJQ7_9PEZI</name>
<organism evidence="5 6">
    <name type="scientific">Madurella fahalii</name>
    <dbReference type="NCBI Taxonomy" id="1157608"/>
    <lineage>
        <taxon>Eukaryota</taxon>
        <taxon>Fungi</taxon>
        <taxon>Dikarya</taxon>
        <taxon>Ascomycota</taxon>
        <taxon>Pezizomycotina</taxon>
        <taxon>Sordariomycetes</taxon>
        <taxon>Sordariomycetidae</taxon>
        <taxon>Sordariales</taxon>
        <taxon>Sordariales incertae sedis</taxon>
        <taxon>Madurella</taxon>
    </lineage>
</organism>